<accession>A0A2D3TE48</accession>
<keyword evidence="1" id="KW-1133">Transmembrane helix</keyword>
<reference evidence="3" key="1">
    <citation type="submission" date="2016-10" db="EMBL/GenBank/DDBJ databases">
        <authorList>
            <person name="Chevignon G."/>
        </authorList>
    </citation>
    <scope>NUCLEOTIDE SEQUENCE [LARGE SCALE GENOMIC DNA]</scope>
    <source>
        <strain evidence="3">ZA17</strain>
    </source>
</reference>
<name>A0A2D3TE48_9ENTR</name>
<sequence>MWINKAQVKRQCRIELDDNSEDMLLESYIAAVEQKTIAHLNRHLYKASVPKTDPDGLVVNAAIIQGMLLLVTGLYEHRGGVSDMEQLSVFPFFRFLVDDYRLSGL</sequence>
<evidence type="ECO:0000256" key="1">
    <source>
        <dbReference type="SAM" id="Phobius"/>
    </source>
</evidence>
<keyword evidence="1" id="KW-0812">Transmembrane</keyword>
<keyword evidence="1" id="KW-0472">Membrane</keyword>
<dbReference type="RefSeq" id="WP_100096703.1">
    <property type="nucleotide sequence ID" value="NZ_CP017613.1"/>
</dbReference>
<dbReference type="Proteomes" id="UP000229055">
    <property type="component" value="Chromosome"/>
</dbReference>
<dbReference type="Pfam" id="PF05135">
    <property type="entry name" value="Phage_connect_1"/>
    <property type="match status" value="1"/>
</dbReference>
<evidence type="ECO:0008006" key="4">
    <source>
        <dbReference type="Google" id="ProtNLM"/>
    </source>
</evidence>
<dbReference type="CDD" id="cd08054">
    <property type="entry name" value="gp6"/>
    <property type="match status" value="1"/>
</dbReference>
<feature type="transmembrane region" description="Helical" evidence="1">
    <location>
        <begin position="57"/>
        <end position="75"/>
    </location>
</feature>
<evidence type="ECO:0000313" key="2">
    <source>
        <dbReference type="EMBL" id="ATW34065.1"/>
    </source>
</evidence>
<proteinExistence type="predicted"/>
<gene>
    <name evidence="2" type="ORF">BJP43_07120</name>
</gene>
<organism evidence="2 3">
    <name type="scientific">Candidatus Williamhamiltonella defendens</name>
    <dbReference type="NCBI Taxonomy" id="138072"/>
    <lineage>
        <taxon>Bacteria</taxon>
        <taxon>Pseudomonadati</taxon>
        <taxon>Pseudomonadota</taxon>
        <taxon>Gammaproteobacteria</taxon>
        <taxon>Enterobacterales</taxon>
        <taxon>Enterobacteriaceae</taxon>
        <taxon>aphid secondary symbionts</taxon>
        <taxon>Candidatus Williamhamiltonella</taxon>
    </lineage>
</organism>
<dbReference type="AlphaFoldDB" id="A0A2D3TE48"/>
<reference evidence="3" key="2">
    <citation type="submission" date="2017-11" db="EMBL/GenBank/DDBJ databases">
        <title>PacBio sequencing of new strain of the secondary endosymbiont Candidatus Hamiltonella defensa.</title>
        <authorList>
            <person name="Strand M.R."/>
            <person name="Oliver K."/>
        </authorList>
    </citation>
    <scope>NUCLEOTIDE SEQUENCE [LARGE SCALE GENOMIC DNA]</scope>
    <source>
        <strain evidence="3">ZA17</strain>
    </source>
</reference>
<protein>
    <recommendedName>
        <fullName evidence="4">Phage gp6-like head-tail connector protein</fullName>
    </recommendedName>
</protein>
<dbReference type="InterPro" id="IPR006450">
    <property type="entry name" value="Phage_HK97_gp6-like"/>
</dbReference>
<dbReference type="Gene3D" id="1.10.3230.30">
    <property type="entry name" value="Phage gp6-like head-tail connector protein"/>
    <property type="match status" value="1"/>
</dbReference>
<dbReference type="EMBL" id="CP017613">
    <property type="protein sequence ID" value="ATW34065.1"/>
    <property type="molecule type" value="Genomic_DNA"/>
</dbReference>
<dbReference type="InterPro" id="IPR021146">
    <property type="entry name" value="Phage_gp6-like_head-tail"/>
</dbReference>
<dbReference type="NCBIfam" id="TIGR01560">
    <property type="entry name" value="put_DNA_pack"/>
    <property type="match status" value="1"/>
</dbReference>
<evidence type="ECO:0000313" key="3">
    <source>
        <dbReference type="Proteomes" id="UP000229055"/>
    </source>
</evidence>